<reference evidence="7 8" key="1">
    <citation type="journal article" date="2022" name="Gigascience">
        <title>A chromosome-level genome assembly and annotation of the desert horned lizard, Phrynosoma platyrhinos, provides insight into chromosomal rearrangements among reptiles.</title>
        <authorList>
            <person name="Koochekian N."/>
            <person name="Ascanio A."/>
            <person name="Farleigh K."/>
            <person name="Card D.C."/>
            <person name="Schield D.R."/>
            <person name="Castoe T.A."/>
            <person name="Jezkova T."/>
        </authorList>
    </citation>
    <scope>NUCLEOTIDE SEQUENCE [LARGE SCALE GENOMIC DNA]</scope>
    <source>
        <strain evidence="7">NK-2021</strain>
    </source>
</reference>
<feature type="domain" description="UPAR/Ly6" evidence="6">
    <location>
        <begin position="51"/>
        <end position="140"/>
    </location>
</feature>
<dbReference type="Gene3D" id="2.10.60.10">
    <property type="entry name" value="CD59"/>
    <property type="match status" value="2"/>
</dbReference>
<protein>
    <recommendedName>
        <fullName evidence="6">UPAR/Ly6 domain-containing protein</fullName>
    </recommendedName>
</protein>
<accession>A0ABQ7SGW3</accession>
<keyword evidence="8" id="KW-1185">Reference proteome</keyword>
<comment type="subcellular location">
    <subcellularLocation>
        <location evidence="1">Secreted</location>
    </subcellularLocation>
</comment>
<dbReference type="EMBL" id="JAIPUX010005290">
    <property type="protein sequence ID" value="KAH0616542.1"/>
    <property type="molecule type" value="Genomic_DNA"/>
</dbReference>
<evidence type="ECO:0000256" key="4">
    <source>
        <dbReference type="ARBA" id="ARBA00023005"/>
    </source>
</evidence>
<evidence type="ECO:0000313" key="8">
    <source>
        <dbReference type="Proteomes" id="UP000826234"/>
    </source>
</evidence>
<dbReference type="SUPFAM" id="SSF57302">
    <property type="entry name" value="Snake toxin-like"/>
    <property type="match status" value="2"/>
</dbReference>
<evidence type="ECO:0000256" key="2">
    <source>
        <dbReference type="ARBA" id="ARBA00006570"/>
    </source>
</evidence>
<dbReference type="Pfam" id="PF00021">
    <property type="entry name" value="UPAR_LY6"/>
    <property type="match status" value="1"/>
</dbReference>
<dbReference type="Pfam" id="PF02988">
    <property type="entry name" value="PLA2_inh"/>
    <property type="match status" value="1"/>
</dbReference>
<dbReference type="SMART" id="SM00134">
    <property type="entry name" value="LU"/>
    <property type="match status" value="1"/>
</dbReference>
<dbReference type="PANTHER" id="PTHR20914:SF30">
    <property type="entry name" value="LY6_PLAUR DOMAIN CONTAINING 9"/>
    <property type="match status" value="1"/>
</dbReference>
<organism evidence="7 8">
    <name type="scientific">Phrynosoma platyrhinos</name>
    <name type="common">Desert horned lizard</name>
    <dbReference type="NCBI Taxonomy" id="52577"/>
    <lineage>
        <taxon>Eukaryota</taxon>
        <taxon>Metazoa</taxon>
        <taxon>Chordata</taxon>
        <taxon>Craniata</taxon>
        <taxon>Vertebrata</taxon>
        <taxon>Euteleostomi</taxon>
        <taxon>Lepidosauria</taxon>
        <taxon>Squamata</taxon>
        <taxon>Bifurcata</taxon>
        <taxon>Unidentata</taxon>
        <taxon>Episquamata</taxon>
        <taxon>Toxicofera</taxon>
        <taxon>Iguania</taxon>
        <taxon>Phrynosomatidae</taxon>
        <taxon>Phrynosomatinae</taxon>
        <taxon>Phrynosoma</taxon>
    </lineage>
</organism>
<keyword evidence="4" id="KW-0593">Phospholipase A2 inhibitor</keyword>
<evidence type="ECO:0000256" key="1">
    <source>
        <dbReference type="ARBA" id="ARBA00004613"/>
    </source>
</evidence>
<dbReference type="CDD" id="cd23588">
    <property type="entry name" value="TFP_LU_ECD_PLIG"/>
    <property type="match status" value="1"/>
</dbReference>
<evidence type="ECO:0000313" key="7">
    <source>
        <dbReference type="EMBL" id="KAH0616542.1"/>
    </source>
</evidence>
<dbReference type="InterPro" id="IPR045860">
    <property type="entry name" value="Snake_toxin-like_sf"/>
</dbReference>
<dbReference type="PANTHER" id="PTHR20914">
    <property type="entry name" value="LY6/PLAUR DOMAIN-CONTAINING PROTEIN 8"/>
    <property type="match status" value="1"/>
</dbReference>
<keyword evidence="5" id="KW-1015">Disulfide bond</keyword>
<comment type="caution">
    <text evidence="7">The sequence shown here is derived from an EMBL/GenBank/DDBJ whole genome shotgun (WGS) entry which is preliminary data.</text>
</comment>
<sequence length="212" mass="22660">MGVRLQKELWFSGHLESAFSTLKSTCVGGNGKISYLCLLLPFCFSSTGTALQCEVCTGLGHNCTGEMETCPPNHDFCAITMFETEREEIKVHGVVKNCVPSSVCEAGSADINLGKKGRSRTGVFCCKGDACNTVSAAKLPVLDLRLNGLRCPACYASSSESCSDDTVDCLGSESHCIDLAGYVYTGNVFMMHTGLHTACFLVGFSNYPKSDL</sequence>
<dbReference type="InterPro" id="IPR004126">
    <property type="entry name" value="PLipase_A2_inh_N"/>
</dbReference>
<proteinExistence type="inferred from homology"/>
<name>A0ABQ7SGW3_PHRPL</name>
<dbReference type="InterPro" id="IPR050918">
    <property type="entry name" value="CNF-like_PLA2_Inhibitor"/>
</dbReference>
<evidence type="ECO:0000256" key="3">
    <source>
        <dbReference type="ARBA" id="ARBA00022525"/>
    </source>
</evidence>
<evidence type="ECO:0000259" key="6">
    <source>
        <dbReference type="SMART" id="SM00134"/>
    </source>
</evidence>
<comment type="similarity">
    <text evidence="2">Belongs to the CNF-like-inhibitor family.</text>
</comment>
<gene>
    <name evidence="7" type="ORF">JD844_027728</name>
</gene>
<keyword evidence="3" id="KW-0964">Secreted</keyword>
<evidence type="ECO:0000256" key="5">
    <source>
        <dbReference type="ARBA" id="ARBA00023157"/>
    </source>
</evidence>
<dbReference type="CDD" id="cd23572">
    <property type="entry name" value="TFP_LU_ECD_PINLYP_rpt2"/>
    <property type="match status" value="1"/>
</dbReference>
<dbReference type="InterPro" id="IPR016054">
    <property type="entry name" value="LY6_UPA_recep-like"/>
</dbReference>
<dbReference type="Proteomes" id="UP000826234">
    <property type="component" value="Unassembled WGS sequence"/>
</dbReference>